<dbReference type="Gene3D" id="3.10.310.70">
    <property type="match status" value="1"/>
</dbReference>
<dbReference type="AlphaFoldDB" id="A0A5B2XFP0"/>
<keyword evidence="2" id="KW-0378">Hydrolase</keyword>
<dbReference type="InterPro" id="IPR013108">
    <property type="entry name" value="Amidohydro_3"/>
</dbReference>
<evidence type="ECO:0000313" key="2">
    <source>
        <dbReference type="EMBL" id="KAA2262648.1"/>
    </source>
</evidence>
<accession>A0A5B2XFP0</accession>
<dbReference type="Pfam" id="PF07969">
    <property type="entry name" value="Amidohydro_3"/>
    <property type="match status" value="1"/>
</dbReference>
<sequence>MTAADLVIRDALIHTMDPTRPSASAVAVRQGRIVAVGDGEDVRPHVDRRTEVIDGTGLVVTPGLVDSHQHPLHGITTGQGASAAGLTTPDGLGELLARVAGGLASDAWVIVNGVEYGALAGHDRPRAFIDDAVAGRPAFLWFADCHNALMSTRGLRLAGITGPMRFGDRSEIVVDEDGVPTGLLHETSAVLHGYAAVPPPTTEDIARLAADLFADQAARGITGIHVPDHWPGTEAVLDALEQQDRLPLRVLLAPWTFPDRVDDTLDAVRSLRTRDRARWRTGAVKFFLDGTIDGGSAWLGHPDCAGDGTRPMWTDVHRYRDAVRKVVDLGLPCFTHAIGDRAVTNALDTYQAVGRPARGRHRIEHAELLADNDISRFAELDVVASMQPTHQDWTLPDHTDNWSTRLGADRCGHGWRCADIVRAGGRVALGSDWPVAAYDPRVVMAGARLRRPVAEHDRAPVGADQALTAHQALAGYTAWAARGAGEESIAGRVREGFQADLTVFLGDPLAVPAEELPDLPVEFTVVAGRIAHRANP</sequence>
<dbReference type="InterPro" id="IPR033932">
    <property type="entry name" value="YtcJ-like"/>
</dbReference>
<comment type="caution">
    <text evidence="2">The sequence shown here is derived from an EMBL/GenBank/DDBJ whole genome shotgun (WGS) entry which is preliminary data.</text>
</comment>
<dbReference type="InterPro" id="IPR011059">
    <property type="entry name" value="Metal-dep_hydrolase_composite"/>
</dbReference>
<evidence type="ECO:0000259" key="1">
    <source>
        <dbReference type="Pfam" id="PF07969"/>
    </source>
</evidence>
<dbReference type="RefSeq" id="WP_149849627.1">
    <property type="nucleotide sequence ID" value="NZ_VUOB01000021.1"/>
</dbReference>
<reference evidence="2 3" key="2">
    <citation type="submission" date="2019-09" db="EMBL/GenBank/DDBJ databases">
        <authorList>
            <person name="Jin C."/>
        </authorList>
    </citation>
    <scope>NUCLEOTIDE SEQUENCE [LARGE SCALE GENOMIC DNA]</scope>
    <source>
        <strain evidence="2 3">AN110305</strain>
    </source>
</reference>
<dbReference type="GO" id="GO:0016810">
    <property type="term" value="F:hydrolase activity, acting on carbon-nitrogen (but not peptide) bonds"/>
    <property type="evidence" value="ECO:0007669"/>
    <property type="project" value="InterPro"/>
</dbReference>
<dbReference type="Gene3D" id="2.30.40.10">
    <property type="entry name" value="Urease, subunit C, domain 1"/>
    <property type="match status" value="1"/>
</dbReference>
<organism evidence="2 3">
    <name type="scientific">Solihabitans fulvus</name>
    <dbReference type="NCBI Taxonomy" id="1892852"/>
    <lineage>
        <taxon>Bacteria</taxon>
        <taxon>Bacillati</taxon>
        <taxon>Actinomycetota</taxon>
        <taxon>Actinomycetes</taxon>
        <taxon>Pseudonocardiales</taxon>
        <taxon>Pseudonocardiaceae</taxon>
        <taxon>Solihabitans</taxon>
    </lineage>
</organism>
<dbReference type="OrthoDB" id="3173428at2"/>
<dbReference type="CDD" id="cd01300">
    <property type="entry name" value="YtcJ_like"/>
    <property type="match status" value="1"/>
</dbReference>
<dbReference type="SUPFAM" id="SSF51556">
    <property type="entry name" value="Metallo-dependent hydrolases"/>
    <property type="match status" value="1"/>
</dbReference>
<dbReference type="SUPFAM" id="SSF51338">
    <property type="entry name" value="Composite domain of metallo-dependent hydrolases"/>
    <property type="match status" value="1"/>
</dbReference>
<name>A0A5B2XFP0_9PSEU</name>
<dbReference type="Gene3D" id="3.20.20.140">
    <property type="entry name" value="Metal-dependent hydrolases"/>
    <property type="match status" value="1"/>
</dbReference>
<feature type="domain" description="Amidohydrolase 3" evidence="1">
    <location>
        <begin position="51"/>
        <end position="531"/>
    </location>
</feature>
<dbReference type="Proteomes" id="UP000323454">
    <property type="component" value="Unassembled WGS sequence"/>
</dbReference>
<dbReference type="InterPro" id="IPR032466">
    <property type="entry name" value="Metal_Hydrolase"/>
</dbReference>
<protein>
    <submittedName>
        <fullName evidence="2">Amidohydrolase</fullName>
    </submittedName>
</protein>
<dbReference type="PANTHER" id="PTHR22642:SF2">
    <property type="entry name" value="PROTEIN LONG AFTER FAR-RED 3"/>
    <property type="match status" value="1"/>
</dbReference>
<dbReference type="EMBL" id="VUOB01000021">
    <property type="protein sequence ID" value="KAA2262648.1"/>
    <property type="molecule type" value="Genomic_DNA"/>
</dbReference>
<proteinExistence type="predicted"/>
<keyword evidence="3" id="KW-1185">Reference proteome</keyword>
<evidence type="ECO:0000313" key="3">
    <source>
        <dbReference type="Proteomes" id="UP000323454"/>
    </source>
</evidence>
<reference evidence="2 3" key="1">
    <citation type="submission" date="2019-09" db="EMBL/GenBank/DDBJ databases">
        <title>Goodfellowia gen. nov., a new genus of the Pseudonocardineae related to Actinoalloteichus, containing Goodfellowia coeruleoviolacea gen. nov., comb. nov. gen. nov., comb. nov.</title>
        <authorList>
            <person name="Labeda D."/>
        </authorList>
    </citation>
    <scope>NUCLEOTIDE SEQUENCE [LARGE SCALE GENOMIC DNA]</scope>
    <source>
        <strain evidence="2 3">AN110305</strain>
    </source>
</reference>
<dbReference type="PANTHER" id="PTHR22642">
    <property type="entry name" value="IMIDAZOLONEPROPIONASE"/>
    <property type="match status" value="1"/>
</dbReference>
<gene>
    <name evidence="2" type="ORF">F0L68_12170</name>
</gene>